<evidence type="ECO:0000256" key="3">
    <source>
        <dbReference type="ARBA" id="ARBA00047645"/>
    </source>
</evidence>
<feature type="domain" description="Acylphosphatase-like" evidence="6">
    <location>
        <begin position="2"/>
        <end position="89"/>
    </location>
</feature>
<dbReference type="InterPro" id="IPR036046">
    <property type="entry name" value="Acylphosphatase-like_dom_sf"/>
</dbReference>
<dbReference type="EC" id="3.6.1.7" evidence="2 4"/>
<feature type="active site" evidence="4">
    <location>
        <position position="17"/>
    </location>
</feature>
<dbReference type="PROSITE" id="PS00151">
    <property type="entry name" value="ACYLPHOSPHATASE_2"/>
    <property type="match status" value="1"/>
</dbReference>
<dbReference type="PROSITE" id="PS51160">
    <property type="entry name" value="ACYLPHOSPHATASE_3"/>
    <property type="match status" value="1"/>
</dbReference>
<evidence type="ECO:0000313" key="7">
    <source>
        <dbReference type="EMBL" id="HGV96864.1"/>
    </source>
</evidence>
<dbReference type="InterPro" id="IPR020456">
    <property type="entry name" value="Acylphosphatase"/>
</dbReference>
<sequence>MHAEIIVQGLVQGVGYRFFAIQKAREYGITGYVQNLPDGSVLVVAEGERGILQDFIKELKIGPPSARVTKVDAKFSEKEKNYKNFSVKF</sequence>
<keyword evidence="4 7" id="KW-0378">Hydrolase</keyword>
<comment type="similarity">
    <text evidence="1 5">Belongs to the acylphosphatase family.</text>
</comment>
<comment type="catalytic activity">
    <reaction evidence="3 4">
        <text>an acyl phosphate + H2O = a carboxylate + phosphate + H(+)</text>
        <dbReference type="Rhea" id="RHEA:14965"/>
        <dbReference type="ChEBI" id="CHEBI:15377"/>
        <dbReference type="ChEBI" id="CHEBI:15378"/>
        <dbReference type="ChEBI" id="CHEBI:29067"/>
        <dbReference type="ChEBI" id="CHEBI:43474"/>
        <dbReference type="ChEBI" id="CHEBI:59918"/>
        <dbReference type="EC" id="3.6.1.7"/>
    </reaction>
</comment>
<organism evidence="7">
    <name type="scientific">candidate division WOR-3 bacterium</name>
    <dbReference type="NCBI Taxonomy" id="2052148"/>
    <lineage>
        <taxon>Bacteria</taxon>
        <taxon>Bacteria division WOR-3</taxon>
    </lineage>
</organism>
<dbReference type="InterPro" id="IPR017968">
    <property type="entry name" value="Acylphosphatase_CS"/>
</dbReference>
<evidence type="ECO:0000256" key="4">
    <source>
        <dbReference type="PROSITE-ProRule" id="PRU00520"/>
    </source>
</evidence>
<proteinExistence type="inferred from homology"/>
<dbReference type="InterPro" id="IPR001792">
    <property type="entry name" value="Acylphosphatase-like_dom"/>
</dbReference>
<dbReference type="Gene3D" id="3.30.70.100">
    <property type="match status" value="1"/>
</dbReference>
<dbReference type="Pfam" id="PF00708">
    <property type="entry name" value="Acylphosphatase"/>
    <property type="match status" value="1"/>
</dbReference>
<dbReference type="AlphaFoldDB" id="A0A7C4TAR3"/>
<gene>
    <name evidence="7" type="ORF">ENV60_01005</name>
</gene>
<dbReference type="EMBL" id="DTGZ01000017">
    <property type="protein sequence ID" value="HGV96864.1"/>
    <property type="molecule type" value="Genomic_DNA"/>
</dbReference>
<dbReference type="SUPFAM" id="SSF54975">
    <property type="entry name" value="Acylphosphatase/BLUF domain-like"/>
    <property type="match status" value="1"/>
</dbReference>
<dbReference type="PANTHER" id="PTHR47268">
    <property type="entry name" value="ACYLPHOSPHATASE"/>
    <property type="match status" value="1"/>
</dbReference>
<evidence type="ECO:0000256" key="2">
    <source>
        <dbReference type="ARBA" id="ARBA00012150"/>
    </source>
</evidence>
<protein>
    <recommendedName>
        <fullName evidence="2 4">acylphosphatase</fullName>
        <ecNumber evidence="2 4">3.6.1.7</ecNumber>
    </recommendedName>
</protein>
<comment type="caution">
    <text evidence="7">The sequence shown here is derived from an EMBL/GenBank/DDBJ whole genome shotgun (WGS) entry which is preliminary data.</text>
</comment>
<dbReference type="GO" id="GO:0003998">
    <property type="term" value="F:acylphosphatase activity"/>
    <property type="evidence" value="ECO:0007669"/>
    <property type="project" value="UniProtKB-EC"/>
</dbReference>
<accession>A0A7C4TAR3</accession>
<name>A0A7C4TAR3_UNCW3</name>
<evidence type="ECO:0000259" key="6">
    <source>
        <dbReference type="PROSITE" id="PS51160"/>
    </source>
</evidence>
<feature type="active site" evidence="4">
    <location>
        <position position="35"/>
    </location>
</feature>
<evidence type="ECO:0000256" key="5">
    <source>
        <dbReference type="RuleBase" id="RU004168"/>
    </source>
</evidence>
<reference evidence="7" key="1">
    <citation type="journal article" date="2020" name="mSystems">
        <title>Genome- and Community-Level Interaction Insights into Carbon Utilization and Element Cycling Functions of Hydrothermarchaeota in Hydrothermal Sediment.</title>
        <authorList>
            <person name="Zhou Z."/>
            <person name="Liu Y."/>
            <person name="Xu W."/>
            <person name="Pan J."/>
            <person name="Luo Z.H."/>
            <person name="Li M."/>
        </authorList>
    </citation>
    <scope>NUCLEOTIDE SEQUENCE [LARGE SCALE GENOMIC DNA]</scope>
    <source>
        <strain evidence="7">SpSt-774</strain>
    </source>
</reference>
<evidence type="ECO:0000256" key="1">
    <source>
        <dbReference type="ARBA" id="ARBA00005614"/>
    </source>
</evidence>
<dbReference type="PANTHER" id="PTHR47268:SF4">
    <property type="entry name" value="ACYLPHOSPHATASE"/>
    <property type="match status" value="1"/>
</dbReference>